<evidence type="ECO:0000313" key="3">
    <source>
        <dbReference type="Proteomes" id="UP001441944"/>
    </source>
</evidence>
<name>A0ABQ0AMN5_9RHOB</name>
<dbReference type="RefSeq" id="WP_295454726.1">
    <property type="nucleotide sequence ID" value="NZ_BAABWU010000009.1"/>
</dbReference>
<protein>
    <recommendedName>
        <fullName evidence="4">Lipoprotein</fullName>
    </recommendedName>
</protein>
<reference evidence="2 3" key="1">
    <citation type="submission" date="2024-04" db="EMBL/GenBank/DDBJ databases">
        <title>Draft genome sequence of Pseudophaeobacter arcticus NBRC 116598.</title>
        <authorList>
            <person name="Miyakawa T."/>
            <person name="Kusuya Y."/>
            <person name="Miura T."/>
        </authorList>
    </citation>
    <scope>NUCLEOTIDE SEQUENCE [LARGE SCALE GENOMIC DNA]</scope>
    <source>
        <strain evidence="2 3">SU-CL00105</strain>
    </source>
</reference>
<sequence length="180" mass="19488">MRLSTLLIFPLAFIVTACTQGVPVKQPPITVSLKNNTAADRVVGYTKPVIRTFVPAETSQELQNQYESNPNSRPGGVQRTEITGATCTIDTAEFSAQFQTPAIVHLPKFHGKPSQLRMTCKTPELSTHYTHDPTLDGVVVVETSVAGLIAAAVMTGILASKDNWSYSTGESNVWIDLAEK</sequence>
<accession>A0ABQ0AMN5</accession>
<dbReference type="EMBL" id="BAABWU010000009">
    <property type="protein sequence ID" value="GAA6197120.1"/>
    <property type="molecule type" value="Genomic_DNA"/>
</dbReference>
<comment type="caution">
    <text evidence="2">The sequence shown here is derived from an EMBL/GenBank/DDBJ whole genome shotgun (WGS) entry which is preliminary data.</text>
</comment>
<organism evidence="2 3">
    <name type="scientific">Pseudophaeobacter arcticus</name>
    <dbReference type="NCBI Taxonomy" id="385492"/>
    <lineage>
        <taxon>Bacteria</taxon>
        <taxon>Pseudomonadati</taxon>
        <taxon>Pseudomonadota</taxon>
        <taxon>Alphaproteobacteria</taxon>
        <taxon>Rhodobacterales</taxon>
        <taxon>Paracoccaceae</taxon>
        <taxon>Pseudophaeobacter</taxon>
    </lineage>
</organism>
<keyword evidence="1" id="KW-0732">Signal</keyword>
<evidence type="ECO:0000256" key="1">
    <source>
        <dbReference type="SAM" id="SignalP"/>
    </source>
</evidence>
<dbReference type="PROSITE" id="PS51257">
    <property type="entry name" value="PROKAR_LIPOPROTEIN"/>
    <property type="match status" value="1"/>
</dbReference>
<feature type="chain" id="PRO_5047477744" description="Lipoprotein" evidence="1">
    <location>
        <begin position="18"/>
        <end position="180"/>
    </location>
</feature>
<gene>
    <name evidence="2" type="ORF">NBRC116598_25640</name>
</gene>
<evidence type="ECO:0008006" key="4">
    <source>
        <dbReference type="Google" id="ProtNLM"/>
    </source>
</evidence>
<proteinExistence type="predicted"/>
<keyword evidence="3" id="KW-1185">Reference proteome</keyword>
<evidence type="ECO:0000313" key="2">
    <source>
        <dbReference type="EMBL" id="GAA6197120.1"/>
    </source>
</evidence>
<feature type="signal peptide" evidence="1">
    <location>
        <begin position="1"/>
        <end position="17"/>
    </location>
</feature>
<dbReference type="Proteomes" id="UP001441944">
    <property type="component" value="Unassembled WGS sequence"/>
</dbReference>